<feature type="non-terminal residue" evidence="2">
    <location>
        <position position="1"/>
    </location>
</feature>
<keyword evidence="3" id="KW-1185">Reference proteome</keyword>
<feature type="compositionally biased region" description="Basic residues" evidence="1">
    <location>
        <begin position="62"/>
        <end position="91"/>
    </location>
</feature>
<organism evidence="2 3">
    <name type="scientific">Chiloscyllium punctatum</name>
    <name type="common">Brownbanded bambooshark</name>
    <name type="synonym">Hemiscyllium punctatum</name>
    <dbReference type="NCBI Taxonomy" id="137246"/>
    <lineage>
        <taxon>Eukaryota</taxon>
        <taxon>Metazoa</taxon>
        <taxon>Chordata</taxon>
        <taxon>Craniata</taxon>
        <taxon>Vertebrata</taxon>
        <taxon>Chondrichthyes</taxon>
        <taxon>Elasmobranchii</taxon>
        <taxon>Galeomorphii</taxon>
        <taxon>Galeoidea</taxon>
        <taxon>Orectolobiformes</taxon>
        <taxon>Hemiscylliidae</taxon>
        <taxon>Chiloscyllium</taxon>
    </lineage>
</organism>
<dbReference type="Proteomes" id="UP000287033">
    <property type="component" value="Unassembled WGS sequence"/>
</dbReference>
<evidence type="ECO:0000256" key="1">
    <source>
        <dbReference type="SAM" id="MobiDB-lite"/>
    </source>
</evidence>
<reference evidence="2 3" key="1">
    <citation type="journal article" date="2018" name="Nat. Ecol. Evol.">
        <title>Shark genomes provide insights into elasmobranch evolution and the origin of vertebrates.</title>
        <authorList>
            <person name="Hara Y"/>
            <person name="Yamaguchi K"/>
            <person name="Onimaru K"/>
            <person name="Kadota M"/>
            <person name="Koyanagi M"/>
            <person name="Keeley SD"/>
            <person name="Tatsumi K"/>
            <person name="Tanaka K"/>
            <person name="Motone F"/>
            <person name="Kageyama Y"/>
            <person name="Nozu R"/>
            <person name="Adachi N"/>
            <person name="Nishimura O"/>
            <person name="Nakagawa R"/>
            <person name="Tanegashima C"/>
            <person name="Kiyatake I"/>
            <person name="Matsumoto R"/>
            <person name="Murakumo K"/>
            <person name="Nishida K"/>
            <person name="Terakita A"/>
            <person name="Kuratani S"/>
            <person name="Sato K"/>
            <person name="Hyodo S Kuraku.S."/>
        </authorList>
    </citation>
    <scope>NUCLEOTIDE SEQUENCE [LARGE SCALE GENOMIC DNA]</scope>
</reference>
<evidence type="ECO:0000313" key="2">
    <source>
        <dbReference type="EMBL" id="GCC44351.1"/>
    </source>
</evidence>
<dbReference type="AlphaFoldDB" id="A0A401TNU5"/>
<sequence>LQHQVGHRIGLLGLNRNRLRLRLGFNGPGLGRLGLHRLHVDRPGRLHAGRLDRSGGSLGWTRARHRARDRGNRSRRRRQRHHRTAEHRRRMTAGLQEQRIDQNRNNGRRCQHARDEVLRTVQQQSQH</sequence>
<name>A0A401TNU5_CHIPU</name>
<accession>A0A401TNU5</accession>
<proteinExistence type="predicted"/>
<protein>
    <submittedName>
        <fullName evidence="2">Uncharacterized protein</fullName>
    </submittedName>
</protein>
<feature type="region of interest" description="Disordered" evidence="1">
    <location>
        <begin position="46"/>
        <end position="110"/>
    </location>
</feature>
<dbReference type="EMBL" id="BEZZ01136546">
    <property type="protein sequence ID" value="GCC44351.1"/>
    <property type="molecule type" value="Genomic_DNA"/>
</dbReference>
<gene>
    <name evidence="2" type="ORF">chiPu_0028654</name>
</gene>
<evidence type="ECO:0000313" key="3">
    <source>
        <dbReference type="Proteomes" id="UP000287033"/>
    </source>
</evidence>
<comment type="caution">
    <text evidence="2">The sequence shown here is derived from an EMBL/GenBank/DDBJ whole genome shotgun (WGS) entry which is preliminary data.</text>
</comment>